<dbReference type="PANTHER" id="PTHR43228">
    <property type="entry name" value="TWO-COMPONENT RESPONSE REGULATOR"/>
    <property type="match status" value="1"/>
</dbReference>
<evidence type="ECO:0000313" key="3">
    <source>
        <dbReference type="EMBL" id="KCW70470.1"/>
    </source>
</evidence>
<evidence type="ECO:0000259" key="2">
    <source>
        <dbReference type="PROSITE" id="PS50110"/>
    </source>
</evidence>
<proteinExistence type="predicted"/>
<dbReference type="CDD" id="cd17546">
    <property type="entry name" value="REC_hyHK_CKI1_RcsC-like"/>
    <property type="match status" value="1"/>
</dbReference>
<dbReference type="eggNOG" id="KOG0519">
    <property type="taxonomic scope" value="Eukaryota"/>
</dbReference>
<dbReference type="Gramene" id="KCW70470">
    <property type="protein sequence ID" value="KCW70470"/>
    <property type="gene ID" value="EUGRSUZ_F03686"/>
</dbReference>
<evidence type="ECO:0000256" key="1">
    <source>
        <dbReference type="PROSITE-ProRule" id="PRU00169"/>
    </source>
</evidence>
<organism evidence="3">
    <name type="scientific">Eucalyptus grandis</name>
    <name type="common">Flooded gum</name>
    <dbReference type="NCBI Taxonomy" id="71139"/>
    <lineage>
        <taxon>Eukaryota</taxon>
        <taxon>Viridiplantae</taxon>
        <taxon>Streptophyta</taxon>
        <taxon>Embryophyta</taxon>
        <taxon>Tracheophyta</taxon>
        <taxon>Spermatophyta</taxon>
        <taxon>Magnoliopsida</taxon>
        <taxon>eudicotyledons</taxon>
        <taxon>Gunneridae</taxon>
        <taxon>Pentapetalae</taxon>
        <taxon>rosids</taxon>
        <taxon>malvids</taxon>
        <taxon>Myrtales</taxon>
        <taxon>Myrtaceae</taxon>
        <taxon>Myrtoideae</taxon>
        <taxon>Eucalypteae</taxon>
        <taxon>Eucalyptus</taxon>
    </lineage>
</organism>
<dbReference type="PANTHER" id="PTHR43228:SF12">
    <property type="entry name" value="TWO-COMPONENT RESPONSE REGULATOR 24"/>
    <property type="match status" value="1"/>
</dbReference>
<keyword evidence="1" id="KW-0597">Phosphoprotein</keyword>
<sequence>MGAEPDSPERNESSSDRWRGLVLRNRLTALVVDKTTVCRLLVNCFLESVGVETKMAESGQEALEFIGEDYDLILVDRYMNNMDGLETIRRMRERHVRSKIIGLTSGEIEIDRAAMIQAGADDCLEKPLRANALDDILAEIDRSLCLLCSLSGDAASARHRGSFPWTSAAASVY</sequence>
<dbReference type="Pfam" id="PF00072">
    <property type="entry name" value="Response_reg"/>
    <property type="match status" value="1"/>
</dbReference>
<dbReference type="InterPro" id="IPR001789">
    <property type="entry name" value="Sig_transdc_resp-reg_receiver"/>
</dbReference>
<dbReference type="InParanoid" id="A0A059BXV5"/>
<dbReference type="STRING" id="71139.A0A059BXV5"/>
<dbReference type="Gene3D" id="3.40.50.2300">
    <property type="match status" value="1"/>
</dbReference>
<name>A0A059BXV5_EUCGR</name>
<dbReference type="PROSITE" id="PS50110">
    <property type="entry name" value="RESPONSE_REGULATORY"/>
    <property type="match status" value="1"/>
</dbReference>
<dbReference type="SMART" id="SM00448">
    <property type="entry name" value="REC"/>
    <property type="match status" value="1"/>
</dbReference>
<dbReference type="AlphaFoldDB" id="A0A059BXV5"/>
<dbReference type="GO" id="GO:0000160">
    <property type="term" value="P:phosphorelay signal transduction system"/>
    <property type="evidence" value="ECO:0007669"/>
    <property type="project" value="InterPro"/>
</dbReference>
<dbReference type="SUPFAM" id="SSF52172">
    <property type="entry name" value="CheY-like"/>
    <property type="match status" value="1"/>
</dbReference>
<protein>
    <recommendedName>
        <fullName evidence="2">Response regulatory domain-containing protein</fullName>
    </recommendedName>
</protein>
<dbReference type="EMBL" id="KK198758">
    <property type="protein sequence ID" value="KCW70470.1"/>
    <property type="molecule type" value="Genomic_DNA"/>
</dbReference>
<accession>A0A059BXV5</accession>
<dbReference type="InterPro" id="IPR011006">
    <property type="entry name" value="CheY-like_superfamily"/>
</dbReference>
<dbReference type="InterPro" id="IPR052048">
    <property type="entry name" value="ST_Response_Regulator"/>
</dbReference>
<feature type="domain" description="Response regulatory" evidence="2">
    <location>
        <begin position="28"/>
        <end position="141"/>
    </location>
</feature>
<gene>
    <name evidence="3" type="ORF">EUGRSUZ_F03686</name>
</gene>
<reference evidence="3" key="1">
    <citation type="submission" date="2013-07" db="EMBL/GenBank/DDBJ databases">
        <title>The genome of Eucalyptus grandis.</title>
        <authorList>
            <person name="Schmutz J."/>
            <person name="Hayes R."/>
            <person name="Myburg A."/>
            <person name="Tuskan G."/>
            <person name="Grattapaglia D."/>
            <person name="Rokhsar D.S."/>
        </authorList>
    </citation>
    <scope>NUCLEOTIDE SEQUENCE</scope>
    <source>
        <tissue evidence="3">Leaf extractions</tissue>
    </source>
</reference>
<feature type="modified residue" description="4-aspartylphosphate" evidence="1">
    <location>
        <position position="76"/>
    </location>
</feature>
<dbReference type="OMA" id="ILINMEM"/>